<dbReference type="EMBL" id="JNVL01000128">
    <property type="protein sequence ID" value="KER05318.1"/>
    <property type="molecule type" value="Genomic_DNA"/>
</dbReference>
<keyword evidence="2" id="KW-1185">Reference proteome</keyword>
<evidence type="ECO:0000313" key="2">
    <source>
        <dbReference type="Proteomes" id="UP000028027"/>
    </source>
</evidence>
<protein>
    <submittedName>
        <fullName evidence="1">Uncharacterized protein</fullName>
    </submittedName>
</protein>
<reference evidence="1 2" key="1">
    <citation type="submission" date="2014-06" db="EMBL/GenBank/DDBJ databases">
        <authorList>
            <person name="Ngugi D.K."/>
            <person name="Blom J."/>
            <person name="Alam I."/>
            <person name="Rashid M."/>
            <person name="Ba Alawi W."/>
            <person name="Zhang G."/>
            <person name="Hikmawan T."/>
            <person name="Guan Y."/>
            <person name="Antunes A."/>
            <person name="Siam R."/>
            <person name="Eldorry H."/>
            <person name="Bajic V."/>
            <person name="Stingl U."/>
        </authorList>
    </citation>
    <scope>NUCLEOTIDE SEQUENCE [LARGE SCALE GENOMIC DNA]</scope>
    <source>
        <strain evidence="1">SCGC AAA799-E16</strain>
    </source>
</reference>
<feature type="non-terminal residue" evidence="1">
    <location>
        <position position="1"/>
    </location>
</feature>
<evidence type="ECO:0000313" key="1">
    <source>
        <dbReference type="EMBL" id="KER05318.1"/>
    </source>
</evidence>
<feature type="non-terminal residue" evidence="1">
    <location>
        <position position="154"/>
    </location>
</feature>
<name>A0A081S315_9ARCH</name>
<dbReference type="AlphaFoldDB" id="A0A081S315"/>
<proteinExistence type="predicted"/>
<accession>A0A081S315</accession>
<sequence>EITKLQDEITVRVAVAPDVAMQNSKAFFYVWLEKDGKPFKPPYVTEAFLSSSDTEIVRFSENRDITHYGDSVLSIPVIDGVGKGVLVTDKPGAAIITANVKGFGSAQTNMVVGSVLLDEDFEIISPQDEEEFDKRVRLLSERMPTIAFSWFYPK</sequence>
<comment type="caution">
    <text evidence="1">The sequence shown here is derived from an EMBL/GenBank/DDBJ whole genome shotgun (WGS) entry which is preliminary data.</text>
</comment>
<gene>
    <name evidence="1" type="ORF">AAA799E16_02043</name>
</gene>
<organism evidence="1 2">
    <name type="scientific">Marine Group I thaumarchaeote SCGC AAA799-E16</name>
    <dbReference type="NCBI Taxonomy" id="1502292"/>
    <lineage>
        <taxon>Archaea</taxon>
        <taxon>Nitrososphaerota</taxon>
        <taxon>Marine Group I</taxon>
    </lineage>
</organism>
<dbReference type="Proteomes" id="UP000028027">
    <property type="component" value="Unassembled WGS sequence"/>
</dbReference>